<dbReference type="OrthoDB" id="3853970at2759"/>
<evidence type="ECO:0000256" key="1">
    <source>
        <dbReference type="SAM" id="MobiDB-lite"/>
    </source>
</evidence>
<evidence type="ECO:0000313" key="3">
    <source>
        <dbReference type="EMBL" id="KAF2195596.1"/>
    </source>
</evidence>
<evidence type="ECO:0000313" key="4">
    <source>
        <dbReference type="Proteomes" id="UP000800200"/>
    </source>
</evidence>
<gene>
    <name evidence="3" type="ORF">K469DRAFT_525336</name>
</gene>
<proteinExistence type="predicted"/>
<feature type="non-terminal residue" evidence="3">
    <location>
        <position position="1"/>
    </location>
</feature>
<sequence>KFKKRHGLKEHKSHGKIGSVPTTAVGEMQEVVTTARPYKEDDNFNIDETGLLEMGYLKGLGDKSRIWLALCTNASGSYKFKPWLIGKSKIPRALKEVIITALGAVWRASKKAWMNGEIFEEWLQTF</sequence>
<evidence type="ECO:0000259" key="2">
    <source>
        <dbReference type="Pfam" id="PF03184"/>
    </source>
</evidence>
<dbReference type="InterPro" id="IPR004875">
    <property type="entry name" value="DDE_SF_endonuclease_dom"/>
</dbReference>
<reference evidence="3" key="1">
    <citation type="journal article" date="2020" name="Stud. Mycol.">
        <title>101 Dothideomycetes genomes: a test case for predicting lifestyles and emergence of pathogens.</title>
        <authorList>
            <person name="Haridas S."/>
            <person name="Albert R."/>
            <person name="Binder M."/>
            <person name="Bloem J."/>
            <person name="Labutti K."/>
            <person name="Salamov A."/>
            <person name="Andreopoulos B."/>
            <person name="Baker S."/>
            <person name="Barry K."/>
            <person name="Bills G."/>
            <person name="Bluhm B."/>
            <person name="Cannon C."/>
            <person name="Castanera R."/>
            <person name="Culley D."/>
            <person name="Daum C."/>
            <person name="Ezra D."/>
            <person name="Gonzalez J."/>
            <person name="Henrissat B."/>
            <person name="Kuo A."/>
            <person name="Liang C."/>
            <person name="Lipzen A."/>
            <person name="Lutzoni F."/>
            <person name="Magnuson J."/>
            <person name="Mondo S."/>
            <person name="Nolan M."/>
            <person name="Ohm R."/>
            <person name="Pangilinan J."/>
            <person name="Park H.-J."/>
            <person name="Ramirez L."/>
            <person name="Alfaro M."/>
            <person name="Sun H."/>
            <person name="Tritt A."/>
            <person name="Yoshinaga Y."/>
            <person name="Zwiers L.-H."/>
            <person name="Turgeon B."/>
            <person name="Goodwin S."/>
            <person name="Spatafora J."/>
            <person name="Crous P."/>
            <person name="Grigoriev I."/>
        </authorList>
    </citation>
    <scope>NUCLEOTIDE SEQUENCE</scope>
    <source>
        <strain evidence="3">CBS 207.26</strain>
    </source>
</reference>
<feature type="domain" description="DDE-1" evidence="2">
    <location>
        <begin position="63"/>
        <end position="125"/>
    </location>
</feature>
<feature type="region of interest" description="Disordered" evidence="1">
    <location>
        <begin position="1"/>
        <end position="20"/>
    </location>
</feature>
<dbReference type="Proteomes" id="UP000800200">
    <property type="component" value="Unassembled WGS sequence"/>
</dbReference>
<dbReference type="PANTHER" id="PTHR19303:SF73">
    <property type="entry name" value="PROTEIN PDC2"/>
    <property type="match status" value="1"/>
</dbReference>
<feature type="non-terminal residue" evidence="3">
    <location>
        <position position="126"/>
    </location>
</feature>
<dbReference type="GO" id="GO:0003677">
    <property type="term" value="F:DNA binding"/>
    <property type="evidence" value="ECO:0007669"/>
    <property type="project" value="TreeGrafter"/>
</dbReference>
<feature type="compositionally biased region" description="Basic residues" evidence="1">
    <location>
        <begin position="1"/>
        <end position="15"/>
    </location>
</feature>
<keyword evidence="4" id="KW-1185">Reference proteome</keyword>
<dbReference type="AlphaFoldDB" id="A0A6A6F0E0"/>
<dbReference type="GO" id="GO:0005634">
    <property type="term" value="C:nucleus"/>
    <property type="evidence" value="ECO:0007669"/>
    <property type="project" value="TreeGrafter"/>
</dbReference>
<organism evidence="3 4">
    <name type="scientific">Zopfia rhizophila CBS 207.26</name>
    <dbReference type="NCBI Taxonomy" id="1314779"/>
    <lineage>
        <taxon>Eukaryota</taxon>
        <taxon>Fungi</taxon>
        <taxon>Dikarya</taxon>
        <taxon>Ascomycota</taxon>
        <taxon>Pezizomycotina</taxon>
        <taxon>Dothideomycetes</taxon>
        <taxon>Dothideomycetes incertae sedis</taxon>
        <taxon>Zopfiaceae</taxon>
        <taxon>Zopfia</taxon>
    </lineage>
</organism>
<dbReference type="InterPro" id="IPR050863">
    <property type="entry name" value="CenT-Element_Derived"/>
</dbReference>
<accession>A0A6A6F0E0</accession>
<name>A0A6A6F0E0_9PEZI</name>
<dbReference type="Pfam" id="PF03184">
    <property type="entry name" value="DDE_1"/>
    <property type="match status" value="1"/>
</dbReference>
<protein>
    <submittedName>
        <fullName evidence="3">DDE-domain-containing protein</fullName>
    </submittedName>
</protein>
<dbReference type="PANTHER" id="PTHR19303">
    <property type="entry name" value="TRANSPOSON"/>
    <property type="match status" value="1"/>
</dbReference>
<dbReference type="EMBL" id="ML994610">
    <property type="protein sequence ID" value="KAF2195596.1"/>
    <property type="molecule type" value="Genomic_DNA"/>
</dbReference>